<protein>
    <recommendedName>
        <fullName evidence="1">GK1464-like domain-containing protein</fullName>
    </recommendedName>
</protein>
<dbReference type="InterPro" id="IPR028990">
    <property type="entry name" value="GK1464-like"/>
</dbReference>
<dbReference type="Pfam" id="PF18681">
    <property type="entry name" value="DUF5634"/>
    <property type="match status" value="1"/>
</dbReference>
<feature type="domain" description="GK1464-like" evidence="1">
    <location>
        <begin position="5"/>
        <end position="99"/>
    </location>
</feature>
<sequence length="103" mass="12071">MNMEYVPRETILNDLKSEMENIMDDYGLEDIGIYEEEGEGKDYYIGYTIRKDGKIYMINIPFVKNDKNELAIAEQSWTIQQENGEHKGCRTLGEVFQTINQLH</sequence>
<dbReference type="EMBL" id="JAFBER010000013">
    <property type="protein sequence ID" value="MBM7645911.1"/>
    <property type="molecule type" value="Genomic_DNA"/>
</dbReference>
<dbReference type="InterPro" id="IPR040915">
    <property type="entry name" value="GK1464-like_dom"/>
</dbReference>
<evidence type="ECO:0000313" key="2">
    <source>
        <dbReference type="EMBL" id="MBM7645911.1"/>
    </source>
</evidence>
<comment type="caution">
    <text evidence="2">The sequence shown here is derived from an EMBL/GenBank/DDBJ whole genome shotgun (WGS) entry which is preliminary data.</text>
</comment>
<reference evidence="2 3" key="1">
    <citation type="submission" date="2021-01" db="EMBL/GenBank/DDBJ databases">
        <title>Genomic Encyclopedia of Type Strains, Phase IV (KMG-IV): sequencing the most valuable type-strain genomes for metagenomic binning, comparative biology and taxonomic classification.</title>
        <authorList>
            <person name="Goeker M."/>
        </authorList>
    </citation>
    <scope>NUCLEOTIDE SEQUENCE [LARGE SCALE GENOMIC DNA]</scope>
    <source>
        <strain evidence="2 3">DSM 28236</strain>
    </source>
</reference>
<dbReference type="Proteomes" id="UP000808914">
    <property type="component" value="Unassembled WGS sequence"/>
</dbReference>
<evidence type="ECO:0000259" key="1">
    <source>
        <dbReference type="Pfam" id="PF18681"/>
    </source>
</evidence>
<organism evidence="2 3">
    <name type="scientific">Scopulibacillus daqui</name>
    <dbReference type="NCBI Taxonomy" id="1469162"/>
    <lineage>
        <taxon>Bacteria</taxon>
        <taxon>Bacillati</taxon>
        <taxon>Bacillota</taxon>
        <taxon>Bacilli</taxon>
        <taxon>Bacillales</taxon>
        <taxon>Sporolactobacillaceae</taxon>
        <taxon>Scopulibacillus</taxon>
    </lineage>
</organism>
<keyword evidence="3" id="KW-1185">Reference proteome</keyword>
<evidence type="ECO:0000313" key="3">
    <source>
        <dbReference type="Proteomes" id="UP000808914"/>
    </source>
</evidence>
<name>A0ABS2Q117_9BACL</name>
<accession>A0ABS2Q117</accession>
<dbReference type="SUPFAM" id="SSF143579">
    <property type="entry name" value="GK1464-like"/>
    <property type="match status" value="1"/>
</dbReference>
<dbReference type="Gene3D" id="3.30.70.1480">
    <property type="entry name" value="GK1464-like"/>
    <property type="match status" value="1"/>
</dbReference>
<proteinExistence type="predicted"/>
<gene>
    <name evidence="2" type="ORF">JOD45_002136</name>
</gene>